<protein>
    <submittedName>
        <fullName evidence="1">Uncharacterized protein</fullName>
    </submittedName>
</protein>
<dbReference type="RefSeq" id="WP_184129479.1">
    <property type="nucleotide sequence ID" value="NZ_JACHFL010000003.1"/>
</dbReference>
<evidence type="ECO:0000313" key="2">
    <source>
        <dbReference type="Proteomes" id="UP000552709"/>
    </source>
</evidence>
<proteinExistence type="predicted"/>
<evidence type="ECO:0000313" key="1">
    <source>
        <dbReference type="EMBL" id="MBB5362500.1"/>
    </source>
</evidence>
<gene>
    <name evidence="1" type="ORF">HNQ08_001595</name>
</gene>
<dbReference type="Proteomes" id="UP000552709">
    <property type="component" value="Unassembled WGS sequence"/>
</dbReference>
<dbReference type="AlphaFoldDB" id="A0A7W8JT77"/>
<name>A0A7W8JT77_9DEIO</name>
<keyword evidence="2" id="KW-1185">Reference proteome</keyword>
<organism evidence="1 2">
    <name type="scientific">Deinococcus humi</name>
    <dbReference type="NCBI Taxonomy" id="662880"/>
    <lineage>
        <taxon>Bacteria</taxon>
        <taxon>Thermotogati</taxon>
        <taxon>Deinococcota</taxon>
        <taxon>Deinococci</taxon>
        <taxon>Deinococcales</taxon>
        <taxon>Deinococcaceae</taxon>
        <taxon>Deinococcus</taxon>
    </lineage>
</organism>
<comment type="caution">
    <text evidence="1">The sequence shown here is derived from an EMBL/GenBank/DDBJ whole genome shotgun (WGS) entry which is preliminary data.</text>
</comment>
<accession>A0A7W8JT77</accession>
<dbReference type="EMBL" id="JACHFL010000003">
    <property type="protein sequence ID" value="MBB5362500.1"/>
    <property type="molecule type" value="Genomic_DNA"/>
</dbReference>
<reference evidence="1 2" key="1">
    <citation type="submission" date="2020-08" db="EMBL/GenBank/DDBJ databases">
        <title>Genomic Encyclopedia of Type Strains, Phase IV (KMG-IV): sequencing the most valuable type-strain genomes for metagenomic binning, comparative biology and taxonomic classification.</title>
        <authorList>
            <person name="Goeker M."/>
        </authorList>
    </citation>
    <scope>NUCLEOTIDE SEQUENCE [LARGE SCALE GENOMIC DNA]</scope>
    <source>
        <strain evidence="1 2">DSM 27939</strain>
    </source>
</reference>
<sequence>MRHAIYFDPHEFDPPESEQHLEVHWGTSWTSLEWLLLSLELIMEKSGSMMELSVWREQASKLLRTPLKPHVTELEFVKRGWVARDSGDEFIIVGEGRGQWVLLNWYTTA</sequence>